<keyword evidence="2" id="KW-1185">Reference proteome</keyword>
<dbReference type="KEGG" id="cle:Clole_2202"/>
<evidence type="ECO:0000313" key="2">
    <source>
        <dbReference type="Proteomes" id="UP000008467"/>
    </source>
</evidence>
<organism evidence="1 2">
    <name type="scientific">Cellulosilyticum lentocellum (strain ATCC 49066 / DSM 5427 / NCIMB 11756 / RHM5)</name>
    <name type="common">Clostridium lentocellum</name>
    <dbReference type="NCBI Taxonomy" id="642492"/>
    <lineage>
        <taxon>Bacteria</taxon>
        <taxon>Bacillati</taxon>
        <taxon>Bacillota</taxon>
        <taxon>Clostridia</taxon>
        <taxon>Lachnospirales</taxon>
        <taxon>Cellulosilyticaceae</taxon>
        <taxon>Cellulosilyticum</taxon>
    </lineage>
</organism>
<dbReference type="AlphaFoldDB" id="F2JRJ4"/>
<protein>
    <submittedName>
        <fullName evidence="1">Uncharacterized protein</fullName>
    </submittedName>
</protein>
<dbReference type="STRING" id="642492.Clole_2202"/>
<dbReference type="RefSeq" id="WP_013657209.1">
    <property type="nucleotide sequence ID" value="NC_015275.1"/>
</dbReference>
<proteinExistence type="predicted"/>
<sequence length="164" mass="19249">MKKSKKKLCGILLITAILIVASRFTFSEKLDSKYYEKFKQDTILDFENNKEVFVEIAEALSKDNQPKWYYKNKKNININLPSDISESKELINSIESLINKYDYIGVQYRSSVIDNYQIVSFDKNVKGKVDVSIIYFVNSDAPIQESSFLVKITDKWYYRINFYA</sequence>
<reference evidence="1 2" key="1">
    <citation type="journal article" date="2011" name="J. Bacteriol.">
        <title>Complete genome sequence of the cellulose-degrading bacterium Cellulosilyticum lentocellum.</title>
        <authorList>
            <consortium name="US DOE Joint Genome Institute"/>
            <person name="Miller D.A."/>
            <person name="Suen G."/>
            <person name="Bruce D."/>
            <person name="Copeland A."/>
            <person name="Cheng J.F."/>
            <person name="Detter C."/>
            <person name="Goodwin L.A."/>
            <person name="Han C.S."/>
            <person name="Hauser L.J."/>
            <person name="Land M.L."/>
            <person name="Lapidus A."/>
            <person name="Lucas S."/>
            <person name="Meincke L."/>
            <person name="Pitluck S."/>
            <person name="Tapia R."/>
            <person name="Teshima H."/>
            <person name="Woyke T."/>
            <person name="Fox B.G."/>
            <person name="Angert E.R."/>
            <person name="Currie C.R."/>
        </authorList>
    </citation>
    <scope>NUCLEOTIDE SEQUENCE [LARGE SCALE GENOMIC DNA]</scope>
    <source>
        <strain evidence="2">ATCC 49066 / DSM 5427 / NCIMB 11756 / RHM5</strain>
    </source>
</reference>
<accession>F2JRJ4</accession>
<evidence type="ECO:0000313" key="1">
    <source>
        <dbReference type="EMBL" id="ADZ83915.1"/>
    </source>
</evidence>
<name>F2JRJ4_CELLD</name>
<dbReference type="HOGENOM" id="CLU_1616045_0_0_9"/>
<dbReference type="Proteomes" id="UP000008467">
    <property type="component" value="Chromosome"/>
</dbReference>
<dbReference type="EMBL" id="CP002582">
    <property type="protein sequence ID" value="ADZ83915.1"/>
    <property type="molecule type" value="Genomic_DNA"/>
</dbReference>
<gene>
    <name evidence="1" type="ordered locus">Clole_2202</name>
</gene>